<dbReference type="PANTHER" id="PTHR22931:SF9">
    <property type="entry name" value="PYRUVATE, PHOSPHATE DIKINASE 1, CHLOROPLASTIC"/>
    <property type="match status" value="1"/>
</dbReference>
<sequence>MIVVVNSPSEAAVRVRTVVAQALGGELTSEDALRQVEPEDVEGLLHASLAAGAEDVELTRGMGASPGAAVGRVCLTAEVALDTSDRGEPVILVRLETSPDDVAGMSVAKGVLTARGGLVSHAALVARGWGLPCVVGADEIRIGDDHFSVGEMVVAEGDTISIDGSTGSVTLGGARIIEVEVPSELWQLLEWADEVAADTLGVRANADTAGAARIARKAGAVGIGLCRTEHMFLAPDRLPVVRAMILAETEAAEAEALEQLAEAQREDFVGILEAMDGLPVTVRLLDPPLHEFLPDVEDLVVAETLGELDDEGHRLLKAARHWAEANPMIGTRGVRLAHVRPNLYRVQARALFEAVIERRKAGGNPQVEIMIPLTVSGPEFAEARRWVEEVAVEVALGEKPVVGTMIETPRAALVAGSLAAHADFFSIGSNDLTQLTFGFSRDDVAGRFLGHYLELGLLDHDPFDHLDEVAVGELIDLAVERGRAAAPGLKVGVCGEHAGHPASIRRLLAAGVDYLSCSPARLPVARLAAARAVLGA</sequence>
<dbReference type="Pfam" id="PF02896">
    <property type="entry name" value="PEP-utilizers_C"/>
    <property type="match status" value="1"/>
</dbReference>
<dbReference type="GO" id="GO:0046872">
    <property type="term" value="F:metal ion binding"/>
    <property type="evidence" value="ECO:0007669"/>
    <property type="project" value="UniProtKB-KW"/>
</dbReference>
<evidence type="ECO:0000256" key="1">
    <source>
        <dbReference type="ARBA" id="ARBA00001946"/>
    </source>
</evidence>
<evidence type="ECO:0000259" key="9">
    <source>
        <dbReference type="Pfam" id="PF02896"/>
    </source>
</evidence>
<dbReference type="Gene3D" id="3.50.30.10">
    <property type="entry name" value="Phosphohistidine domain"/>
    <property type="match status" value="1"/>
</dbReference>
<feature type="domain" description="PEP-utilising enzyme mobile" evidence="8">
    <location>
        <begin position="88"/>
        <end position="167"/>
    </location>
</feature>
<feature type="domain" description="PEP-utilising enzyme C-terminal" evidence="9">
    <location>
        <begin position="199"/>
        <end position="531"/>
    </location>
</feature>
<dbReference type="GO" id="GO:0050242">
    <property type="term" value="F:pyruvate, phosphate dikinase activity"/>
    <property type="evidence" value="ECO:0007669"/>
    <property type="project" value="UniProtKB-EC"/>
</dbReference>
<comment type="cofactor">
    <cofactor evidence="1">
        <name>Mg(2+)</name>
        <dbReference type="ChEBI" id="CHEBI:18420"/>
    </cofactor>
</comment>
<dbReference type="InterPro" id="IPR036637">
    <property type="entry name" value="Phosphohistidine_dom_sf"/>
</dbReference>
<evidence type="ECO:0000256" key="2">
    <source>
        <dbReference type="ARBA" id="ARBA00007837"/>
    </source>
</evidence>
<evidence type="ECO:0000256" key="3">
    <source>
        <dbReference type="ARBA" id="ARBA00011994"/>
    </source>
</evidence>
<dbReference type="InterPro" id="IPR040442">
    <property type="entry name" value="Pyrv_kinase-like_dom_sf"/>
</dbReference>
<keyword evidence="6" id="KW-0418">Kinase</keyword>
<dbReference type="PROSITE" id="PS00742">
    <property type="entry name" value="PEP_ENZYMES_2"/>
    <property type="match status" value="1"/>
</dbReference>
<comment type="similarity">
    <text evidence="2">Belongs to the PEP-utilizing enzyme family.</text>
</comment>
<dbReference type="Gene3D" id="3.20.20.60">
    <property type="entry name" value="Phosphoenolpyruvate-binding domains"/>
    <property type="match status" value="1"/>
</dbReference>
<reference evidence="10" key="1">
    <citation type="submission" date="2018-05" db="EMBL/GenBank/DDBJ databases">
        <authorList>
            <person name="Lanie J.A."/>
            <person name="Ng W.-L."/>
            <person name="Kazmierczak K.M."/>
            <person name="Andrzejewski T.M."/>
            <person name="Davidsen T.M."/>
            <person name="Wayne K.J."/>
            <person name="Tettelin H."/>
            <person name="Glass J.I."/>
            <person name="Rusch D."/>
            <person name="Podicherti R."/>
            <person name="Tsui H.-C.T."/>
            <person name="Winkler M.E."/>
        </authorList>
    </citation>
    <scope>NUCLEOTIDE SEQUENCE</scope>
</reference>
<dbReference type="SUPFAM" id="SSF51621">
    <property type="entry name" value="Phosphoenolpyruvate/pyruvate domain"/>
    <property type="match status" value="1"/>
</dbReference>
<dbReference type="InterPro" id="IPR008279">
    <property type="entry name" value="PEP-util_enz_mobile_dom"/>
</dbReference>
<accession>A0A381RXK9</accession>
<evidence type="ECO:0000313" key="10">
    <source>
        <dbReference type="EMBL" id="SUZ96596.1"/>
    </source>
</evidence>
<evidence type="ECO:0000256" key="7">
    <source>
        <dbReference type="ARBA" id="ARBA00022842"/>
    </source>
</evidence>
<keyword evidence="5" id="KW-0479">Metal-binding</keyword>
<organism evidence="10">
    <name type="scientific">marine metagenome</name>
    <dbReference type="NCBI Taxonomy" id="408172"/>
    <lineage>
        <taxon>unclassified sequences</taxon>
        <taxon>metagenomes</taxon>
        <taxon>ecological metagenomes</taxon>
    </lineage>
</organism>
<evidence type="ECO:0000259" key="8">
    <source>
        <dbReference type="Pfam" id="PF00391"/>
    </source>
</evidence>
<gene>
    <name evidence="10" type="ORF">METZ01_LOCUS49450</name>
</gene>
<evidence type="ECO:0000256" key="6">
    <source>
        <dbReference type="ARBA" id="ARBA00022777"/>
    </source>
</evidence>
<dbReference type="GO" id="GO:0016301">
    <property type="term" value="F:kinase activity"/>
    <property type="evidence" value="ECO:0007669"/>
    <property type="project" value="UniProtKB-KW"/>
</dbReference>
<dbReference type="AlphaFoldDB" id="A0A381RXK9"/>
<keyword evidence="7" id="KW-0460">Magnesium</keyword>
<evidence type="ECO:0000256" key="5">
    <source>
        <dbReference type="ARBA" id="ARBA00022723"/>
    </source>
</evidence>
<dbReference type="SUPFAM" id="SSF52009">
    <property type="entry name" value="Phosphohistidine domain"/>
    <property type="match status" value="1"/>
</dbReference>
<dbReference type="EC" id="2.7.9.1" evidence="3"/>
<evidence type="ECO:0000256" key="4">
    <source>
        <dbReference type="ARBA" id="ARBA00022679"/>
    </source>
</evidence>
<dbReference type="PANTHER" id="PTHR22931">
    <property type="entry name" value="PHOSPHOENOLPYRUVATE DIKINASE-RELATED"/>
    <property type="match status" value="1"/>
</dbReference>
<name>A0A381RXK9_9ZZZZ</name>
<dbReference type="Gene3D" id="1.10.189.10">
    <property type="entry name" value="Pyruvate Phosphate Dikinase, domain 2"/>
    <property type="match status" value="1"/>
</dbReference>
<keyword evidence="4" id="KW-0808">Transferase</keyword>
<dbReference type="EMBL" id="UINC01002430">
    <property type="protein sequence ID" value="SUZ96596.1"/>
    <property type="molecule type" value="Genomic_DNA"/>
</dbReference>
<proteinExistence type="inferred from homology"/>
<dbReference type="InterPro" id="IPR023151">
    <property type="entry name" value="PEP_util_CS"/>
</dbReference>
<dbReference type="InterPro" id="IPR015813">
    <property type="entry name" value="Pyrv/PenolPyrv_kinase-like_dom"/>
</dbReference>
<dbReference type="InterPro" id="IPR000121">
    <property type="entry name" value="PEP_util_C"/>
</dbReference>
<protein>
    <recommendedName>
        <fullName evidence="3">pyruvate, phosphate dikinase</fullName>
        <ecNumber evidence="3">2.7.9.1</ecNumber>
    </recommendedName>
</protein>
<dbReference type="InterPro" id="IPR010121">
    <property type="entry name" value="Pyruvate_phosphate_dikinase"/>
</dbReference>
<dbReference type="Pfam" id="PF00391">
    <property type="entry name" value="PEP-utilizers"/>
    <property type="match status" value="1"/>
</dbReference>